<dbReference type="GeneID" id="111105541"/>
<dbReference type="SMART" id="SM00225">
    <property type="entry name" value="BTB"/>
    <property type="match status" value="1"/>
</dbReference>
<proteinExistence type="predicted"/>
<dbReference type="PROSITE" id="PS50097">
    <property type="entry name" value="BTB"/>
    <property type="match status" value="1"/>
</dbReference>
<dbReference type="PANTHER" id="PTHR24410">
    <property type="entry name" value="HL07962P-RELATED"/>
    <property type="match status" value="1"/>
</dbReference>
<accession>A0A8B8AWU4</accession>
<dbReference type="RefSeq" id="XP_022295591.1">
    <property type="nucleotide sequence ID" value="XM_022439883.1"/>
</dbReference>
<dbReference type="InterPro" id="IPR000210">
    <property type="entry name" value="BTB/POZ_dom"/>
</dbReference>
<evidence type="ECO:0000259" key="1">
    <source>
        <dbReference type="PROSITE" id="PS50097"/>
    </source>
</evidence>
<dbReference type="OrthoDB" id="2359033at2759"/>
<dbReference type="Gene3D" id="3.30.710.10">
    <property type="entry name" value="Potassium Channel Kv1.1, Chain A"/>
    <property type="match status" value="1"/>
</dbReference>
<sequence length="469" mass="54500">MDVKRVCSSFDATSQKDPSEETIDDGKHVVKRYQELFDSESMSDIVLVVGLSRYSAHKFVLTTASEVFQAMLSEDRWQEGSQSEVTLTEEEECLPVFRNFLRYLYCGSITLMTTTVLPVLVLADKYCIRPLCESCVQYMLQHIVESPDTNRALSWYQYAKISGYTQLQEETLRFILSNFHIVQNSPDWLMLNKSEVQEFLRSSDIVVESEYHLWKKLAEWFEHQDEVAVALKELLPLVRFSLMTPKQLYEIESSELYKEHKQLFSEKFLQAYRRHSLLSEDVEKLSNTMVEPHRNFSSPDYGISCSLTLINYQVKAKIDSKIIVDNFKVPLQFNPSSNKIDQMKACFHVEFFPKGYFQPHVLYHTYLGKHNEKTTLVIRRMNPLCIPEIVSVEVTMVIYGKKNQVQYVAHTVTASHQFCQKTPKLEIEDVISMEKFQENNSRYLVNGRLEAALFLKVTGVQDARDGNKK</sequence>
<gene>
    <name evidence="3" type="primary">LOC111105541</name>
</gene>
<dbReference type="KEGG" id="cvn:111105541"/>
<dbReference type="CDD" id="cd18493">
    <property type="entry name" value="BACK_BTBD17"/>
    <property type="match status" value="1"/>
</dbReference>
<dbReference type="InterPro" id="IPR011333">
    <property type="entry name" value="SKP1/BTB/POZ_sf"/>
</dbReference>
<dbReference type="Gene3D" id="1.25.40.420">
    <property type="match status" value="1"/>
</dbReference>
<evidence type="ECO:0000313" key="3">
    <source>
        <dbReference type="RefSeq" id="XP_022295591.1"/>
    </source>
</evidence>
<reference evidence="3" key="1">
    <citation type="submission" date="2025-08" db="UniProtKB">
        <authorList>
            <consortium name="RefSeq"/>
        </authorList>
    </citation>
    <scope>IDENTIFICATION</scope>
    <source>
        <tissue evidence="3">Whole sample</tissue>
    </source>
</reference>
<dbReference type="InterPro" id="IPR056184">
    <property type="entry name" value="TRAF_BTBD17"/>
</dbReference>
<dbReference type="InterPro" id="IPR051481">
    <property type="entry name" value="BTB-POZ/Galectin-3-binding"/>
</dbReference>
<dbReference type="AlphaFoldDB" id="A0A8B8AWU4"/>
<feature type="domain" description="BTB" evidence="1">
    <location>
        <begin position="43"/>
        <end position="113"/>
    </location>
</feature>
<keyword evidence="2" id="KW-1185">Reference proteome</keyword>
<dbReference type="PANTHER" id="PTHR24410:SF41">
    <property type="entry name" value="HL07962P"/>
    <property type="match status" value="1"/>
</dbReference>
<dbReference type="Pfam" id="PF00651">
    <property type="entry name" value="BTB"/>
    <property type="match status" value="1"/>
</dbReference>
<dbReference type="Pfam" id="PF07707">
    <property type="entry name" value="BACK"/>
    <property type="match status" value="1"/>
</dbReference>
<organism evidence="2 3">
    <name type="scientific">Crassostrea virginica</name>
    <name type="common">Eastern oyster</name>
    <dbReference type="NCBI Taxonomy" id="6565"/>
    <lineage>
        <taxon>Eukaryota</taxon>
        <taxon>Metazoa</taxon>
        <taxon>Spiralia</taxon>
        <taxon>Lophotrochozoa</taxon>
        <taxon>Mollusca</taxon>
        <taxon>Bivalvia</taxon>
        <taxon>Autobranchia</taxon>
        <taxon>Pteriomorphia</taxon>
        <taxon>Ostreida</taxon>
        <taxon>Ostreoidea</taxon>
        <taxon>Ostreidae</taxon>
        <taxon>Crassostrea</taxon>
    </lineage>
</organism>
<dbReference type="Pfam" id="PF23651">
    <property type="entry name" value="TRAF_BTBD17"/>
    <property type="match status" value="1"/>
</dbReference>
<dbReference type="InterPro" id="IPR011705">
    <property type="entry name" value="BACK"/>
</dbReference>
<protein>
    <submittedName>
        <fullName evidence="3">BTB/POZ domain-containing protein 17-like</fullName>
    </submittedName>
</protein>
<name>A0A8B8AWU4_CRAVI</name>
<dbReference type="SMART" id="SM00875">
    <property type="entry name" value="BACK"/>
    <property type="match status" value="1"/>
</dbReference>
<evidence type="ECO:0000313" key="2">
    <source>
        <dbReference type="Proteomes" id="UP000694844"/>
    </source>
</evidence>
<dbReference type="Proteomes" id="UP000694844">
    <property type="component" value="Chromosome 7"/>
</dbReference>
<dbReference type="SUPFAM" id="SSF54695">
    <property type="entry name" value="POZ domain"/>
    <property type="match status" value="1"/>
</dbReference>